<feature type="signal peptide" evidence="2">
    <location>
        <begin position="1"/>
        <end position="28"/>
    </location>
</feature>
<dbReference type="EMBL" id="WBOT01000003">
    <property type="protein sequence ID" value="KAB2332648.1"/>
    <property type="molecule type" value="Genomic_DNA"/>
</dbReference>
<dbReference type="Proteomes" id="UP000441354">
    <property type="component" value="Unassembled WGS sequence"/>
</dbReference>
<dbReference type="Pfam" id="PF00395">
    <property type="entry name" value="SLH"/>
    <property type="match status" value="3"/>
</dbReference>
<dbReference type="PROSITE" id="PS51272">
    <property type="entry name" value="SLH"/>
    <property type="match status" value="1"/>
</dbReference>
<keyword evidence="5" id="KW-1185">Reference proteome</keyword>
<comment type="caution">
    <text evidence="4">The sequence shown here is derived from an EMBL/GenBank/DDBJ whole genome shotgun (WGS) entry which is preliminary data.</text>
</comment>
<organism evidence="4 5">
    <name type="scientific">Bacillus mesophilum</name>
    <dbReference type="NCBI Taxonomy" id="1071718"/>
    <lineage>
        <taxon>Bacteria</taxon>
        <taxon>Bacillati</taxon>
        <taxon>Bacillota</taxon>
        <taxon>Bacilli</taxon>
        <taxon>Bacillales</taxon>
        <taxon>Bacillaceae</taxon>
        <taxon>Bacillus</taxon>
    </lineage>
</organism>
<evidence type="ECO:0000256" key="1">
    <source>
        <dbReference type="ARBA" id="ARBA00022729"/>
    </source>
</evidence>
<evidence type="ECO:0000313" key="4">
    <source>
        <dbReference type="EMBL" id="KAB2332648.1"/>
    </source>
</evidence>
<dbReference type="InterPro" id="IPR001119">
    <property type="entry name" value="SLH_dom"/>
</dbReference>
<keyword evidence="1 2" id="KW-0732">Signal</keyword>
<evidence type="ECO:0000313" key="5">
    <source>
        <dbReference type="Proteomes" id="UP000441354"/>
    </source>
</evidence>
<protein>
    <submittedName>
        <fullName evidence="4">S-layer homology domain-containing protein</fullName>
    </submittedName>
</protein>
<sequence>MNKQLSKFLAAGTTAAVAVSVVAPAVSAEEVTEEDFEFDFGFEHPFTDVKASYEEAVSFLYFIEVISGVSDTSFGTDLQLKRGDAAVILANTLGLDTENAPDAGFKDLNKRVKGAVNALYAEGIISGVSATKFAPDDKLSRGAMAKLLVNAFELEEYAVETPFTDVGGTFAPYVEALYGAEITKGKSATQYGIHDNIKRGDFANLLYSSLMFSGDLFESPVTDVKLVDSKTVTVTFAEAMPEDITAEEVAEYMIMGVDYKNEEFVLLMPYTAKFSSDRKELTMTHLDLQGQEGIFYLDEFEIPYDYSAPIAGKGDIILEGQESPVTFDFAGGTTASVTLDSGEADAVNLNGMSMEVKDQNQDETAVNVILKDTDVPAVAPGIGQNWGTLEYKDGQWQLVDSTNYDIIPVGHYTLEAEFKDTANHATTVSLKIEVK</sequence>
<dbReference type="RefSeq" id="WP_151573947.1">
    <property type="nucleotide sequence ID" value="NZ_WBOT01000003.1"/>
</dbReference>
<feature type="domain" description="SLH" evidence="3">
    <location>
        <begin position="99"/>
        <end position="162"/>
    </location>
</feature>
<dbReference type="AlphaFoldDB" id="A0A7V7RLG3"/>
<accession>A0A7V7RLG3</accession>
<evidence type="ECO:0000259" key="3">
    <source>
        <dbReference type="PROSITE" id="PS51272"/>
    </source>
</evidence>
<name>A0A7V7RLG3_9BACI</name>
<reference evidence="4 5" key="1">
    <citation type="journal article" date="2014" name="Arch. Microbiol.">
        <title>Bacillus mesophilum sp. nov., strain IITR-54T, a novel 4-chlorobiphenyl dechlorinating bacterium.</title>
        <authorList>
            <person name="Manickam N."/>
            <person name="Singh N.K."/>
            <person name="Bajaj A."/>
            <person name="Kumar R.M."/>
            <person name="Kaur G."/>
            <person name="Kaur N."/>
            <person name="Bala M."/>
            <person name="Kumar A."/>
            <person name="Mayilraj S."/>
        </authorList>
    </citation>
    <scope>NUCLEOTIDE SEQUENCE [LARGE SCALE GENOMIC DNA]</scope>
    <source>
        <strain evidence="4 5">IITR-54</strain>
    </source>
</reference>
<dbReference type="OrthoDB" id="2776339at2"/>
<evidence type="ECO:0000256" key="2">
    <source>
        <dbReference type="SAM" id="SignalP"/>
    </source>
</evidence>
<proteinExistence type="predicted"/>
<gene>
    <name evidence="4" type="ORF">F7732_11185</name>
</gene>
<feature type="chain" id="PRO_5031404582" evidence="2">
    <location>
        <begin position="29"/>
        <end position="435"/>
    </location>
</feature>